<reference evidence="1 2" key="1">
    <citation type="submission" date="2018-03" db="EMBL/GenBank/DDBJ databases">
        <title>Genome sequencing of Melaminivora sp.</title>
        <authorList>
            <person name="Kim S.-J."/>
            <person name="Heo J."/>
            <person name="Ahn J.-H."/>
            <person name="Kwon S.-W."/>
        </authorList>
    </citation>
    <scope>NUCLEOTIDE SEQUENCE [LARGE SCALE GENOMIC DNA]</scope>
    <source>
        <strain evidence="1 2">SC2-9</strain>
    </source>
</reference>
<evidence type="ECO:0000313" key="1">
    <source>
        <dbReference type="EMBL" id="AVO48125.1"/>
    </source>
</evidence>
<dbReference type="Proteomes" id="UP000237925">
    <property type="component" value="Chromosome"/>
</dbReference>
<evidence type="ECO:0000313" key="2">
    <source>
        <dbReference type="Proteomes" id="UP000237925"/>
    </source>
</evidence>
<accession>A0A2R3Q8K8</accession>
<organism evidence="1 2">
    <name type="scientific">Melaminivora suipulveris</name>
    <dbReference type="NCBI Taxonomy" id="2109913"/>
    <lineage>
        <taxon>Bacteria</taxon>
        <taxon>Pseudomonadati</taxon>
        <taxon>Pseudomonadota</taxon>
        <taxon>Betaproteobacteria</taxon>
        <taxon>Burkholderiales</taxon>
        <taxon>Comamonadaceae</taxon>
        <taxon>Melaminivora</taxon>
    </lineage>
</organism>
<keyword evidence="2" id="KW-1185">Reference proteome</keyword>
<dbReference type="RefSeq" id="WP_106682608.1">
    <property type="nucleotide sequence ID" value="NZ_CP027667.1"/>
</dbReference>
<name>A0A2R3Q8K8_9BURK</name>
<protein>
    <submittedName>
        <fullName evidence="1">Uncharacterized protein</fullName>
    </submittedName>
</protein>
<dbReference type="AlphaFoldDB" id="A0A2R3Q8K8"/>
<sequence>MRFQSEVIVHGVKESQGTIEGRDFSSTTFHCEVDLAENSAGRSIGRATRPFKIQDAKEFDKWSHLGEALPIKATATFEMAAAAQDGTKMVLVEIRPIARAQAPAAPAQAAKAG</sequence>
<proteinExistence type="predicted"/>
<gene>
    <name evidence="1" type="ORF">C6568_01775</name>
</gene>
<dbReference type="OrthoDB" id="6710339at2"/>
<dbReference type="KEGG" id="mela:C6568_01775"/>
<dbReference type="EMBL" id="CP027667">
    <property type="protein sequence ID" value="AVO48125.1"/>
    <property type="molecule type" value="Genomic_DNA"/>
</dbReference>